<dbReference type="PANTHER" id="PTHR16779:SF1">
    <property type="entry name" value="BETA-1,4-MANNOSYLTRANSFERASE EGH"/>
    <property type="match status" value="1"/>
</dbReference>
<feature type="transmembrane region" description="Helical" evidence="2">
    <location>
        <begin position="400"/>
        <end position="425"/>
    </location>
</feature>
<evidence type="ECO:0000256" key="1">
    <source>
        <dbReference type="SAM" id="MobiDB-lite"/>
    </source>
</evidence>
<keyword evidence="2" id="KW-0472">Membrane</keyword>
<gene>
    <name evidence="4" type="ORF">HDU87_003826</name>
</gene>
<evidence type="ECO:0000313" key="4">
    <source>
        <dbReference type="EMBL" id="KAJ3178047.1"/>
    </source>
</evidence>
<feature type="compositionally biased region" description="Low complexity" evidence="1">
    <location>
        <begin position="28"/>
        <end position="43"/>
    </location>
</feature>
<evidence type="ECO:0000259" key="3">
    <source>
        <dbReference type="Pfam" id="PF13632"/>
    </source>
</evidence>
<protein>
    <recommendedName>
        <fullName evidence="3">Glycosyltransferase 2-like domain-containing protein</fullName>
    </recommendedName>
</protein>
<keyword evidence="2" id="KW-1133">Transmembrane helix</keyword>
<dbReference type="PANTHER" id="PTHR16779">
    <property type="entry name" value="BETA-1,4-MANNOSYLTRANSFERASE EGH"/>
    <property type="match status" value="1"/>
</dbReference>
<dbReference type="InterPro" id="IPR027389">
    <property type="entry name" value="B_mannosylTrfase_Bre-3/Egh"/>
</dbReference>
<dbReference type="GO" id="GO:0019187">
    <property type="term" value="F:beta-1,4-mannosyltransferase activity"/>
    <property type="evidence" value="ECO:0007669"/>
    <property type="project" value="InterPro"/>
</dbReference>
<feature type="transmembrane region" description="Helical" evidence="2">
    <location>
        <begin position="431"/>
        <end position="454"/>
    </location>
</feature>
<dbReference type="EMBL" id="JADGJQ010000029">
    <property type="protein sequence ID" value="KAJ3178047.1"/>
    <property type="molecule type" value="Genomic_DNA"/>
</dbReference>
<feature type="transmembrane region" description="Helical" evidence="2">
    <location>
        <begin position="125"/>
        <end position="143"/>
    </location>
</feature>
<evidence type="ECO:0000313" key="5">
    <source>
        <dbReference type="Proteomes" id="UP001212152"/>
    </source>
</evidence>
<accession>A0AAD5TK65</accession>
<dbReference type="AlphaFoldDB" id="A0AAD5TK65"/>
<sequence>MSTVKQRSPRKKKIPDVAGGSGADDWADTATDSSSRMSSDTLSEPTQQVQINVAPSPGKGVIPHPEGEIQLNKGRTKTVFRLLSFAWIFHAAIILGMTYVMSFQIPQGYVKDQYWNKGCYWKMGWLLPLPYTFICFLGLALPIRNARTPPKASPTNQPRRLDNLYILTVTKGDNKAAVMRAWDAHKHLEALDPAIRVHVLTDDPNFFEGINCYSCPLNFTTKKSKYKARALEWYRQTMRYTEHDWILHLDEESVIDDESVRRVLDFIRWEKEYTWGQGIIMYNQYRFWKNPIFTVADGLRVGDDLSRFHLQYTYFHSPVFGAHGSFLLTNGQVENAVTWDLGSLTEDFQFAVQAWKLGYRCGPIAGIVREQSPMYLIGFLKQRRRWFVGIRRLPSFLPKLLAFFWALGLVSLYCTIASIVLGFYVPTDTPLWFGILKDFSFITFVYLYALGMFIQNVDKGYNPLVVILLIPIAAVLQFVCVILEAVAVMYAIILPPSDFDVIRK</sequence>
<evidence type="ECO:0000256" key="2">
    <source>
        <dbReference type="SAM" id="Phobius"/>
    </source>
</evidence>
<feature type="domain" description="Glycosyltransferase 2-like" evidence="3">
    <location>
        <begin position="245"/>
        <end position="453"/>
    </location>
</feature>
<feature type="transmembrane region" description="Helical" evidence="2">
    <location>
        <begin position="466"/>
        <end position="493"/>
    </location>
</feature>
<keyword evidence="5" id="KW-1185">Reference proteome</keyword>
<reference evidence="4" key="1">
    <citation type="submission" date="2020-05" db="EMBL/GenBank/DDBJ databases">
        <title>Phylogenomic resolution of chytrid fungi.</title>
        <authorList>
            <person name="Stajich J.E."/>
            <person name="Amses K."/>
            <person name="Simmons R."/>
            <person name="Seto K."/>
            <person name="Myers J."/>
            <person name="Bonds A."/>
            <person name="Quandt C.A."/>
            <person name="Barry K."/>
            <person name="Liu P."/>
            <person name="Grigoriev I."/>
            <person name="Longcore J.E."/>
            <person name="James T.Y."/>
        </authorList>
    </citation>
    <scope>NUCLEOTIDE SEQUENCE</scope>
    <source>
        <strain evidence="4">JEL0379</strain>
    </source>
</reference>
<feature type="transmembrane region" description="Helical" evidence="2">
    <location>
        <begin position="82"/>
        <end position="105"/>
    </location>
</feature>
<dbReference type="InterPro" id="IPR001173">
    <property type="entry name" value="Glyco_trans_2-like"/>
</dbReference>
<organism evidence="4 5">
    <name type="scientific">Geranomyces variabilis</name>
    <dbReference type="NCBI Taxonomy" id="109894"/>
    <lineage>
        <taxon>Eukaryota</taxon>
        <taxon>Fungi</taxon>
        <taxon>Fungi incertae sedis</taxon>
        <taxon>Chytridiomycota</taxon>
        <taxon>Chytridiomycota incertae sedis</taxon>
        <taxon>Chytridiomycetes</taxon>
        <taxon>Spizellomycetales</taxon>
        <taxon>Powellomycetaceae</taxon>
        <taxon>Geranomyces</taxon>
    </lineage>
</organism>
<dbReference type="GO" id="GO:0005737">
    <property type="term" value="C:cytoplasm"/>
    <property type="evidence" value="ECO:0007669"/>
    <property type="project" value="TreeGrafter"/>
</dbReference>
<dbReference type="InterPro" id="IPR029044">
    <property type="entry name" value="Nucleotide-diphossugar_trans"/>
</dbReference>
<dbReference type="Proteomes" id="UP001212152">
    <property type="component" value="Unassembled WGS sequence"/>
</dbReference>
<feature type="region of interest" description="Disordered" evidence="1">
    <location>
        <begin position="1"/>
        <end position="48"/>
    </location>
</feature>
<keyword evidence="2" id="KW-0812">Transmembrane</keyword>
<dbReference type="Pfam" id="PF13632">
    <property type="entry name" value="Glyco_trans_2_3"/>
    <property type="match status" value="1"/>
</dbReference>
<dbReference type="SUPFAM" id="SSF53448">
    <property type="entry name" value="Nucleotide-diphospho-sugar transferases"/>
    <property type="match status" value="1"/>
</dbReference>
<comment type="caution">
    <text evidence="4">The sequence shown here is derived from an EMBL/GenBank/DDBJ whole genome shotgun (WGS) entry which is preliminary data.</text>
</comment>
<proteinExistence type="predicted"/>
<name>A0AAD5TK65_9FUNG</name>